<comment type="caution">
    <text evidence="1">The sequence shown here is derived from an EMBL/GenBank/DDBJ whole genome shotgun (WGS) entry which is preliminary data.</text>
</comment>
<dbReference type="Pfam" id="PF20118">
    <property type="entry name" value="DUF6508"/>
    <property type="match status" value="1"/>
</dbReference>
<organism evidence="1 2">
    <name type="scientific">Nocardia albiluteola</name>
    <dbReference type="NCBI Taxonomy" id="2842303"/>
    <lineage>
        <taxon>Bacteria</taxon>
        <taxon>Bacillati</taxon>
        <taxon>Actinomycetota</taxon>
        <taxon>Actinomycetes</taxon>
        <taxon>Mycobacteriales</taxon>
        <taxon>Nocardiaceae</taxon>
        <taxon>Nocardia</taxon>
    </lineage>
</organism>
<protein>
    <submittedName>
        <fullName evidence="1">Uncharacterized protein</fullName>
    </submittedName>
</protein>
<dbReference type="InterPro" id="IPR045425">
    <property type="entry name" value="DUF6508"/>
</dbReference>
<dbReference type="RefSeq" id="WP_215920684.1">
    <property type="nucleotide sequence ID" value="NZ_JAHKNI010000009.1"/>
</dbReference>
<sequence length="160" mass="18108">MEDPNDRAIESRLREAAPECWKSLWAAADELLAAESGPHSEWIFIAGQTPYLRYSDEMNALLRALAEAGVLVDFPWRRWEGLRRYECGHGLAEAPVAESVRVLSVMANSERFVTGTIAHLFEDGTLEIALQRLRTWQDEQAAPPGAAGRRRSWRRFLGRS</sequence>
<keyword evidence="2" id="KW-1185">Reference proteome</keyword>
<proteinExistence type="predicted"/>
<reference evidence="1 2" key="1">
    <citation type="submission" date="2021-06" db="EMBL/GenBank/DDBJ databases">
        <title>Actinomycetes sequencing.</title>
        <authorList>
            <person name="Shan Q."/>
        </authorList>
    </citation>
    <scope>NUCLEOTIDE SEQUENCE [LARGE SCALE GENOMIC DNA]</scope>
    <source>
        <strain evidence="1 2">NEAU-G5</strain>
    </source>
</reference>
<gene>
    <name evidence="1" type="ORF">KO481_26080</name>
</gene>
<name>A0ABS6B3V4_9NOCA</name>
<evidence type="ECO:0000313" key="1">
    <source>
        <dbReference type="EMBL" id="MBU3064987.1"/>
    </source>
</evidence>
<dbReference type="EMBL" id="JAHKNI010000009">
    <property type="protein sequence ID" value="MBU3064987.1"/>
    <property type="molecule type" value="Genomic_DNA"/>
</dbReference>
<evidence type="ECO:0000313" key="2">
    <source>
        <dbReference type="Proteomes" id="UP000733379"/>
    </source>
</evidence>
<accession>A0ABS6B3V4</accession>
<dbReference type="Proteomes" id="UP000733379">
    <property type="component" value="Unassembled WGS sequence"/>
</dbReference>